<dbReference type="GO" id="GO:0016780">
    <property type="term" value="F:phosphotransferase activity, for other substituted phosphate groups"/>
    <property type="evidence" value="ECO:0007669"/>
    <property type="project" value="InterPro"/>
</dbReference>
<dbReference type="RefSeq" id="WP_009575162.1">
    <property type="nucleotide sequence ID" value="NZ_AEIG01000021.1"/>
</dbReference>
<evidence type="ECO:0000256" key="6">
    <source>
        <dbReference type="ARBA" id="ARBA00023136"/>
    </source>
</evidence>
<evidence type="ECO:0000256" key="2">
    <source>
        <dbReference type="ARBA" id="ARBA00022475"/>
    </source>
</evidence>
<dbReference type="GO" id="GO:0044038">
    <property type="term" value="P:cell wall macromolecule biosynthetic process"/>
    <property type="evidence" value="ECO:0007669"/>
    <property type="project" value="TreeGrafter"/>
</dbReference>
<accession>F3L0E4</accession>
<keyword evidence="4" id="KW-0812">Transmembrane</keyword>
<sequence>MNDRLGLSVGRSLLLLVIGTVLAGISGLLAILICHYLLNFGGADSANKHGLSQIESTRIGGVMIAAYLGLNLGFQGLSLGTNAVNHTTAAILLGSLPFFLVGLFEDWYGLLSARFRFLTMLGFAGATLLIWPEFRLLPVGIGFIDGWLLRNTVLAGAFTALCLGFLPNAFNTADGANGLVSGVAFTVTLALAGVAPSELQGFLYSIAIACALFLIYNLATGRFFLGDGGAYLLGAIVGFCLIVVSNSGGVSVWYLLALIFYPVADLLFSMARRVMSGRSPFAADNEHLHNLVFAFLSRPGVYPRQANTLTGVGIAIVFCGIPFALFQWVGLKSTSEWICGYMVLWMLYLSSWRVLSRRVCVIQPKSGL</sequence>
<protein>
    <submittedName>
        <fullName evidence="8">Undecaprenyl-phosphate N-acetylglucosaminyl 1-phosphate transferase</fullName>
    </submittedName>
</protein>
<dbReference type="InterPro" id="IPR000715">
    <property type="entry name" value="Glycosyl_transferase_4"/>
</dbReference>
<keyword evidence="5" id="KW-1133">Transmembrane helix</keyword>
<dbReference type="Proteomes" id="UP000005615">
    <property type="component" value="Unassembled WGS sequence"/>
</dbReference>
<dbReference type="PANTHER" id="PTHR22926">
    <property type="entry name" value="PHOSPHO-N-ACETYLMURAMOYL-PENTAPEPTIDE-TRANSFERASE"/>
    <property type="match status" value="1"/>
</dbReference>
<name>F3L0E4_9GAMM</name>
<dbReference type="GO" id="GO:0071555">
    <property type="term" value="P:cell wall organization"/>
    <property type="evidence" value="ECO:0007669"/>
    <property type="project" value="TreeGrafter"/>
</dbReference>
<dbReference type="STRING" id="2518989.IMCC3088_865"/>
<keyword evidence="3 8" id="KW-0808">Transferase</keyword>
<dbReference type="CDD" id="cd06853">
    <property type="entry name" value="GT_WecA_like"/>
    <property type="match status" value="1"/>
</dbReference>
<evidence type="ECO:0000256" key="3">
    <source>
        <dbReference type="ARBA" id="ARBA00022679"/>
    </source>
</evidence>
<keyword evidence="6" id="KW-0472">Membrane</keyword>
<dbReference type="AlphaFoldDB" id="F3L0E4"/>
<dbReference type="eggNOG" id="COG0472">
    <property type="taxonomic scope" value="Bacteria"/>
</dbReference>
<dbReference type="Pfam" id="PF00953">
    <property type="entry name" value="Glycos_transf_4"/>
    <property type="match status" value="1"/>
</dbReference>
<dbReference type="GO" id="GO:0009103">
    <property type="term" value="P:lipopolysaccharide biosynthetic process"/>
    <property type="evidence" value="ECO:0007669"/>
    <property type="project" value="TreeGrafter"/>
</dbReference>
<evidence type="ECO:0000256" key="5">
    <source>
        <dbReference type="ARBA" id="ARBA00022989"/>
    </source>
</evidence>
<organism evidence="8 9">
    <name type="scientific">Aequoribacter fuscus</name>
    <dbReference type="NCBI Taxonomy" id="2518989"/>
    <lineage>
        <taxon>Bacteria</taxon>
        <taxon>Pseudomonadati</taxon>
        <taxon>Pseudomonadota</taxon>
        <taxon>Gammaproteobacteria</taxon>
        <taxon>Cellvibrionales</taxon>
        <taxon>Halieaceae</taxon>
        <taxon>Aequoribacter</taxon>
    </lineage>
</organism>
<keyword evidence="7" id="KW-0479">Metal-binding</keyword>
<dbReference type="GO" id="GO:0046872">
    <property type="term" value="F:metal ion binding"/>
    <property type="evidence" value="ECO:0007669"/>
    <property type="project" value="UniProtKB-KW"/>
</dbReference>
<evidence type="ECO:0000313" key="9">
    <source>
        <dbReference type="Proteomes" id="UP000005615"/>
    </source>
</evidence>
<comment type="caution">
    <text evidence="8">The sequence shown here is derived from an EMBL/GenBank/DDBJ whole genome shotgun (WGS) entry which is preliminary data.</text>
</comment>
<dbReference type="OrthoDB" id="9783652at2"/>
<evidence type="ECO:0000313" key="8">
    <source>
        <dbReference type="EMBL" id="EGG30162.1"/>
    </source>
</evidence>
<dbReference type="PANTHER" id="PTHR22926:SF3">
    <property type="entry name" value="UNDECAPRENYL-PHOSPHATE ALPHA-N-ACETYLGLUCOSAMINYL 1-PHOSPHATE TRANSFERASE"/>
    <property type="match status" value="1"/>
</dbReference>
<evidence type="ECO:0000256" key="4">
    <source>
        <dbReference type="ARBA" id="ARBA00022692"/>
    </source>
</evidence>
<reference evidence="8 9" key="1">
    <citation type="journal article" date="2011" name="J. Bacteriol.">
        <title>Genome sequence of strain IMCC3088, a proteorhodopsin-containing marine bacterium belonging to the OM60/NOR5 clade.</title>
        <authorList>
            <person name="Jang Y."/>
            <person name="Oh H.M."/>
            <person name="Kang I."/>
            <person name="Lee K."/>
            <person name="Yang S.J."/>
            <person name="Cho J.C."/>
        </authorList>
    </citation>
    <scope>NUCLEOTIDE SEQUENCE [LARGE SCALE GENOMIC DNA]</scope>
    <source>
        <strain evidence="8 9">IMCC3088</strain>
    </source>
</reference>
<dbReference type="GO" id="GO:0005886">
    <property type="term" value="C:plasma membrane"/>
    <property type="evidence" value="ECO:0007669"/>
    <property type="project" value="UniProtKB-SubCell"/>
</dbReference>
<comment type="subcellular location">
    <subcellularLocation>
        <location evidence="1">Cell membrane</location>
        <topology evidence="1">Multi-pass membrane protein</topology>
    </subcellularLocation>
</comment>
<comment type="cofactor">
    <cofactor evidence="7">
        <name>Mg(2+)</name>
        <dbReference type="ChEBI" id="CHEBI:18420"/>
    </cofactor>
</comment>
<gene>
    <name evidence="8" type="ORF">IMCC3088_865</name>
</gene>
<keyword evidence="9" id="KW-1185">Reference proteome</keyword>
<feature type="binding site" evidence="7">
    <location>
        <position position="227"/>
    </location>
    <ligand>
        <name>Mg(2+)</name>
        <dbReference type="ChEBI" id="CHEBI:18420"/>
    </ligand>
</feature>
<feature type="binding site" evidence="7">
    <location>
        <position position="171"/>
    </location>
    <ligand>
        <name>Mg(2+)</name>
        <dbReference type="ChEBI" id="CHEBI:18420"/>
    </ligand>
</feature>
<keyword evidence="2" id="KW-1003">Cell membrane</keyword>
<evidence type="ECO:0000256" key="1">
    <source>
        <dbReference type="ARBA" id="ARBA00004651"/>
    </source>
</evidence>
<dbReference type="EMBL" id="AEIG01000021">
    <property type="protein sequence ID" value="EGG30162.1"/>
    <property type="molecule type" value="Genomic_DNA"/>
</dbReference>
<proteinExistence type="predicted"/>
<evidence type="ECO:0000256" key="7">
    <source>
        <dbReference type="PIRSR" id="PIRSR600715-1"/>
    </source>
</evidence>
<keyword evidence="7" id="KW-0460">Magnesium</keyword>